<dbReference type="Gene3D" id="3.30.1330.30">
    <property type="match status" value="1"/>
</dbReference>
<organism evidence="5 6">
    <name type="scientific">Sulfurihydrogenibium yellowstonense SS-5</name>
    <dbReference type="NCBI Taxonomy" id="432331"/>
    <lineage>
        <taxon>Bacteria</taxon>
        <taxon>Pseudomonadati</taxon>
        <taxon>Aquificota</taxon>
        <taxon>Aquificia</taxon>
        <taxon>Aquificales</taxon>
        <taxon>Hydrogenothermaceae</taxon>
        <taxon>Sulfurihydrogenibium</taxon>
    </lineage>
</organism>
<comment type="similarity">
    <text evidence="1">Belongs to the class IV-like SAM-binding methyltransferase superfamily. RNA methyltransferase TrmH family.</text>
</comment>
<dbReference type="PANTHER" id="PTHR46429:SF1">
    <property type="entry name" value="23S RRNA (GUANOSINE-2'-O-)-METHYLTRANSFERASE RLMB"/>
    <property type="match status" value="1"/>
</dbReference>
<gene>
    <name evidence="5" type="ORF">SULYE_0850</name>
</gene>
<dbReference type="InterPro" id="IPR029028">
    <property type="entry name" value="Alpha/beta_knot_MTases"/>
</dbReference>
<dbReference type="InterPro" id="IPR001537">
    <property type="entry name" value="SpoU_MeTrfase"/>
</dbReference>
<dbReference type="PANTHER" id="PTHR46429">
    <property type="entry name" value="23S RRNA (GUANOSINE-2'-O-)-METHYLTRANSFERASE RLMB"/>
    <property type="match status" value="1"/>
</dbReference>
<dbReference type="InterPro" id="IPR029064">
    <property type="entry name" value="Ribosomal_eL30-like_sf"/>
</dbReference>
<dbReference type="Proteomes" id="UP000005540">
    <property type="component" value="Unassembled WGS sequence"/>
</dbReference>
<dbReference type="GO" id="GO:0032259">
    <property type="term" value="P:methylation"/>
    <property type="evidence" value="ECO:0007669"/>
    <property type="project" value="UniProtKB-KW"/>
</dbReference>
<evidence type="ECO:0000313" key="6">
    <source>
        <dbReference type="Proteomes" id="UP000005540"/>
    </source>
</evidence>
<dbReference type="SUPFAM" id="SSF55315">
    <property type="entry name" value="L30e-like"/>
    <property type="match status" value="1"/>
</dbReference>
<dbReference type="SMART" id="SM00967">
    <property type="entry name" value="SpoU_sub_bind"/>
    <property type="match status" value="1"/>
</dbReference>
<name>C4FJV0_9AQUI</name>
<dbReference type="RefSeq" id="WP_007546731.1">
    <property type="nucleotide sequence ID" value="NZ_ABZS01000069.1"/>
</dbReference>
<dbReference type="FunFam" id="3.40.1280.10:FF:000008">
    <property type="entry name" value="Group 3 RNA methyltransferase TrmH"/>
    <property type="match status" value="1"/>
</dbReference>
<evidence type="ECO:0000259" key="4">
    <source>
        <dbReference type="SMART" id="SM00967"/>
    </source>
</evidence>
<dbReference type="GO" id="GO:0008173">
    <property type="term" value="F:RNA methyltransferase activity"/>
    <property type="evidence" value="ECO:0007669"/>
    <property type="project" value="InterPro"/>
</dbReference>
<accession>C4FJV0</accession>
<dbReference type="InterPro" id="IPR029026">
    <property type="entry name" value="tRNA_m1G_MTases_N"/>
</dbReference>
<dbReference type="CDD" id="cd18103">
    <property type="entry name" value="SpoU-like_RlmB"/>
    <property type="match status" value="1"/>
</dbReference>
<dbReference type="GO" id="GO:0005829">
    <property type="term" value="C:cytosol"/>
    <property type="evidence" value="ECO:0007669"/>
    <property type="project" value="TreeGrafter"/>
</dbReference>
<dbReference type="InterPro" id="IPR004441">
    <property type="entry name" value="rRNA_MeTrfase_TrmH"/>
</dbReference>
<dbReference type="GO" id="GO:0006396">
    <property type="term" value="P:RNA processing"/>
    <property type="evidence" value="ECO:0007669"/>
    <property type="project" value="InterPro"/>
</dbReference>
<dbReference type="AlphaFoldDB" id="C4FJV0"/>
<comment type="caution">
    <text evidence="5">The sequence shown here is derived from an EMBL/GenBank/DDBJ whole genome shotgun (WGS) entry which is preliminary data.</text>
</comment>
<proteinExistence type="inferred from homology"/>
<dbReference type="Gene3D" id="3.40.1280.10">
    <property type="match status" value="1"/>
</dbReference>
<dbReference type="NCBIfam" id="TIGR00186">
    <property type="entry name" value="rRNA_methyl_3"/>
    <property type="match status" value="1"/>
</dbReference>
<feature type="domain" description="RNA 2-O ribose methyltransferase substrate binding" evidence="4">
    <location>
        <begin position="8"/>
        <end position="81"/>
    </location>
</feature>
<dbReference type="GO" id="GO:0003723">
    <property type="term" value="F:RNA binding"/>
    <property type="evidence" value="ECO:0007669"/>
    <property type="project" value="InterPro"/>
</dbReference>
<keyword evidence="6" id="KW-1185">Reference proteome</keyword>
<evidence type="ECO:0000313" key="5">
    <source>
        <dbReference type="EMBL" id="EEP60642.1"/>
    </source>
</evidence>
<evidence type="ECO:0000256" key="2">
    <source>
        <dbReference type="ARBA" id="ARBA00022603"/>
    </source>
</evidence>
<evidence type="ECO:0000256" key="1">
    <source>
        <dbReference type="ARBA" id="ARBA00007228"/>
    </source>
</evidence>
<dbReference type="Pfam" id="PF08032">
    <property type="entry name" value="SpoU_sub_bind"/>
    <property type="match status" value="1"/>
</dbReference>
<dbReference type="SUPFAM" id="SSF75217">
    <property type="entry name" value="alpha/beta knot"/>
    <property type="match status" value="1"/>
</dbReference>
<keyword evidence="2 5" id="KW-0489">Methyltransferase</keyword>
<dbReference type="Pfam" id="PF00588">
    <property type="entry name" value="SpoU_methylase"/>
    <property type="match status" value="1"/>
</dbReference>
<dbReference type="EMBL" id="ABZS01000069">
    <property type="protein sequence ID" value="EEP60642.1"/>
    <property type="molecule type" value="Genomic_DNA"/>
</dbReference>
<dbReference type="InterPro" id="IPR013123">
    <property type="entry name" value="SpoU_subst-bd"/>
</dbReference>
<protein>
    <submittedName>
        <fullName evidence="5">RNA methyltransferase, TrmH family, group 3</fullName>
    </submittedName>
</protein>
<evidence type="ECO:0000256" key="3">
    <source>
        <dbReference type="ARBA" id="ARBA00022679"/>
    </source>
</evidence>
<sequence length="248" mass="27307">MEKENHLVIWGRNPVIEALKAGRSLEKILIAHDSHPPRELLELANEKKVKVQRVSRQKIEDLANTKKTQGVVALVSPIKYYDENEIIDKTIKEKGIMLILDHITDPQNVGSILRTAEIFGVSGVIIPKERSSPINEVVIKASTGAVFHLPIAKVGSLRNVIEKFKKKGGWVVAVEKGGRNIAEIDFPYPIALVVGSEGKGVSKSILEEADIIATIPMVGKITSLNVSNATSIALWELFKRRIKDGKNS</sequence>
<keyword evidence="3 5" id="KW-0808">Transferase</keyword>
<reference evidence="5 6" key="1">
    <citation type="submission" date="2009-04" db="EMBL/GenBank/DDBJ databases">
        <authorList>
            <person name="Reysenbach A.-L."/>
            <person name="Heidelberg J.F."/>
            <person name="Nelson W.C."/>
        </authorList>
    </citation>
    <scope>NUCLEOTIDE SEQUENCE [LARGE SCALE GENOMIC DNA]</scope>
    <source>
        <strain evidence="5 6">SS-5</strain>
    </source>
</reference>